<feature type="transmembrane region" description="Helical" evidence="1">
    <location>
        <begin position="38"/>
        <end position="57"/>
    </location>
</feature>
<feature type="transmembrane region" description="Helical" evidence="1">
    <location>
        <begin position="88"/>
        <end position="107"/>
    </location>
</feature>
<accession>A0A3B0XKJ5</accession>
<evidence type="ECO:0008006" key="3">
    <source>
        <dbReference type="Google" id="ProtNLM"/>
    </source>
</evidence>
<keyword evidence="1" id="KW-0472">Membrane</keyword>
<gene>
    <name evidence="2" type="ORF">MNBD_GAMMA09-1099</name>
</gene>
<keyword evidence="1" id="KW-1133">Transmembrane helix</keyword>
<dbReference type="EMBL" id="UOFI01000044">
    <property type="protein sequence ID" value="VAW63667.1"/>
    <property type="molecule type" value="Genomic_DNA"/>
</dbReference>
<name>A0A3B0XKJ5_9ZZZZ</name>
<proteinExistence type="predicted"/>
<dbReference type="AlphaFoldDB" id="A0A3B0XKJ5"/>
<keyword evidence="1" id="KW-0812">Transmembrane</keyword>
<feature type="transmembrane region" description="Helical" evidence="1">
    <location>
        <begin position="119"/>
        <end position="140"/>
    </location>
</feature>
<feature type="transmembrane region" description="Helical" evidence="1">
    <location>
        <begin position="12"/>
        <end position="32"/>
    </location>
</feature>
<feature type="transmembrane region" description="Helical" evidence="1">
    <location>
        <begin position="64"/>
        <end position="82"/>
    </location>
</feature>
<sequence length="299" mass="33454">MQTINHYYNTSGKHILSLFGVTFLACIAYILLDNYSLKNSAALFVGIPVFMASALAIKTHSRHLTRNILMGLSLGLLASFIFLNEGSFCVPMTAPLFLLSGLVVSFSTKKFRQSEHRNWLALAPVFALSLLAIEGTSPYFTTDRLTHIEVTQNTNLSPAEIKENLSQNRQFTNIPLLLSWGFPQPVSVSGSGIQAGDIRDIYFSGGEGEPGHTLFKVTERTENSVKFELLKDESHIGHWLQWKSSEVSWQTDHSGKTRITWNIEYDRQLSPSWYFSPIQKLAVSLAAEALIQNMILNPL</sequence>
<reference evidence="2" key="1">
    <citation type="submission" date="2018-06" db="EMBL/GenBank/DDBJ databases">
        <authorList>
            <person name="Zhirakovskaya E."/>
        </authorList>
    </citation>
    <scope>NUCLEOTIDE SEQUENCE</scope>
</reference>
<organism evidence="2">
    <name type="scientific">hydrothermal vent metagenome</name>
    <dbReference type="NCBI Taxonomy" id="652676"/>
    <lineage>
        <taxon>unclassified sequences</taxon>
        <taxon>metagenomes</taxon>
        <taxon>ecological metagenomes</taxon>
    </lineage>
</organism>
<protein>
    <recommendedName>
        <fullName evidence="3">Polyketide cyclase/dehydrase</fullName>
    </recommendedName>
</protein>
<evidence type="ECO:0000256" key="1">
    <source>
        <dbReference type="SAM" id="Phobius"/>
    </source>
</evidence>
<evidence type="ECO:0000313" key="2">
    <source>
        <dbReference type="EMBL" id="VAW63667.1"/>
    </source>
</evidence>